<dbReference type="EMBL" id="OV651814">
    <property type="protein sequence ID" value="CAH1106989.1"/>
    <property type="molecule type" value="Genomic_DNA"/>
</dbReference>
<evidence type="ECO:0000313" key="3">
    <source>
        <dbReference type="Proteomes" id="UP001153636"/>
    </source>
</evidence>
<evidence type="ECO:0000313" key="2">
    <source>
        <dbReference type="EMBL" id="CAH1106989.1"/>
    </source>
</evidence>
<gene>
    <name evidence="2" type="ORF">PSYICH_LOCUS7128</name>
</gene>
<sequence>MTTNTNESGTESEDDDDSIKDPNFKSSSSSSRSSSDSSSSSDEEIGREVLREIVATRNTEELHEDLENNAANGKKSRKRIRNENKWNKNKIKRLRNAGKEYISSAKSKSVVAAKQVKEPCGEKCQHQCSKKFDREQRSQLFNAYYSLENIDRKRDFLSKHMELITPKYRYVRAASNRRLNIAFYFKTSDGKKLRVCKKFFKNTLNINDRTVLTVIGHC</sequence>
<accession>A0A9P0CY02</accession>
<dbReference type="PANTHER" id="PTHR10773">
    <property type="entry name" value="DNA-DIRECTED RNA POLYMERASES I, II, AND III SUBUNIT RPABC2"/>
    <property type="match status" value="1"/>
</dbReference>
<keyword evidence="3" id="KW-1185">Reference proteome</keyword>
<evidence type="ECO:0000256" key="1">
    <source>
        <dbReference type="SAM" id="MobiDB-lite"/>
    </source>
</evidence>
<dbReference type="PANTHER" id="PTHR10773:SF19">
    <property type="match status" value="1"/>
</dbReference>
<name>A0A9P0CY02_9CUCU</name>
<feature type="region of interest" description="Disordered" evidence="1">
    <location>
        <begin position="1"/>
        <end position="84"/>
    </location>
</feature>
<protein>
    <submittedName>
        <fullName evidence="2">Uncharacterized protein</fullName>
    </submittedName>
</protein>
<dbReference type="AlphaFoldDB" id="A0A9P0CY02"/>
<dbReference type="Proteomes" id="UP001153636">
    <property type="component" value="Chromosome 2"/>
</dbReference>
<reference evidence="2" key="1">
    <citation type="submission" date="2022-01" db="EMBL/GenBank/DDBJ databases">
        <authorList>
            <person name="King R."/>
        </authorList>
    </citation>
    <scope>NUCLEOTIDE SEQUENCE</scope>
</reference>
<feature type="compositionally biased region" description="Low complexity" evidence="1">
    <location>
        <begin position="26"/>
        <end position="40"/>
    </location>
</feature>
<dbReference type="OrthoDB" id="6774481at2759"/>
<proteinExistence type="predicted"/>
<organism evidence="2 3">
    <name type="scientific">Psylliodes chrysocephalus</name>
    <dbReference type="NCBI Taxonomy" id="3402493"/>
    <lineage>
        <taxon>Eukaryota</taxon>
        <taxon>Metazoa</taxon>
        <taxon>Ecdysozoa</taxon>
        <taxon>Arthropoda</taxon>
        <taxon>Hexapoda</taxon>
        <taxon>Insecta</taxon>
        <taxon>Pterygota</taxon>
        <taxon>Neoptera</taxon>
        <taxon>Endopterygota</taxon>
        <taxon>Coleoptera</taxon>
        <taxon>Polyphaga</taxon>
        <taxon>Cucujiformia</taxon>
        <taxon>Chrysomeloidea</taxon>
        <taxon>Chrysomelidae</taxon>
        <taxon>Galerucinae</taxon>
        <taxon>Alticini</taxon>
        <taxon>Psylliodes</taxon>
    </lineage>
</organism>